<dbReference type="HOGENOM" id="CLU_389698_0_0_9"/>
<dbReference type="OrthoDB" id="9794671at2"/>
<keyword evidence="1" id="KW-0175">Coiled coil</keyword>
<dbReference type="InterPro" id="IPR019734">
    <property type="entry name" value="TPR_rpt"/>
</dbReference>
<evidence type="ECO:0000256" key="1">
    <source>
        <dbReference type="SAM" id="Coils"/>
    </source>
</evidence>
<keyword evidence="5" id="KW-1185">Reference proteome</keyword>
<dbReference type="AlphaFoldDB" id="E4RLN4"/>
<dbReference type="RefSeq" id="WP_013406025.1">
    <property type="nucleotide sequence ID" value="NC_014654.1"/>
</dbReference>
<evidence type="ECO:0000259" key="3">
    <source>
        <dbReference type="Pfam" id="PF08486"/>
    </source>
</evidence>
<dbReference type="eggNOG" id="COG0457">
    <property type="taxonomic scope" value="Bacteria"/>
</dbReference>
<reference evidence="4 5" key="1">
    <citation type="submission" date="2010-11" db="EMBL/GenBank/DDBJ databases">
        <title>Complete sequence of Halanaerobium sp. sapolanicus.</title>
        <authorList>
            <consortium name="US DOE Joint Genome Institute"/>
            <person name="Lucas S."/>
            <person name="Copeland A."/>
            <person name="Lapidus A."/>
            <person name="Cheng J.-F."/>
            <person name="Bruce D."/>
            <person name="Goodwin L."/>
            <person name="Pitluck S."/>
            <person name="Davenport K."/>
            <person name="Detter J.C."/>
            <person name="Han C."/>
            <person name="Tapia R."/>
            <person name="Land M."/>
            <person name="Hauser L."/>
            <person name="Jeffries C."/>
            <person name="Kyrpides N."/>
            <person name="Ivanova N."/>
            <person name="Mikhailova N."/>
            <person name="Begemann M.B."/>
            <person name="Mormile M.R."/>
            <person name="Wall J.D."/>
            <person name="Elias D.A."/>
            <person name="Woyke T."/>
        </authorList>
    </citation>
    <scope>NUCLEOTIDE SEQUENCE [LARGE SCALE GENOMIC DNA]</scope>
    <source>
        <strain evidence="5">sapolanicus</strain>
    </source>
</reference>
<dbReference type="InterPro" id="IPR013693">
    <property type="entry name" value="SpoIID/LytB_N"/>
</dbReference>
<accession>E4RLN4</accession>
<dbReference type="NCBIfam" id="TIGR02669">
    <property type="entry name" value="SpoIID_LytB"/>
    <property type="match status" value="1"/>
</dbReference>
<dbReference type="KEGG" id="has:Halsa_1523"/>
<dbReference type="SMART" id="SM00028">
    <property type="entry name" value="TPR"/>
    <property type="match status" value="4"/>
</dbReference>
<dbReference type="Gene3D" id="1.25.40.10">
    <property type="entry name" value="Tetratricopeptide repeat domain"/>
    <property type="match status" value="2"/>
</dbReference>
<feature type="transmembrane region" description="Helical" evidence="2">
    <location>
        <begin position="7"/>
        <end position="26"/>
    </location>
</feature>
<protein>
    <submittedName>
        <fullName evidence="4">SpoIID/LytB domain protein</fullName>
    </submittedName>
</protein>
<dbReference type="GO" id="GO:0030288">
    <property type="term" value="C:outer membrane-bounded periplasmic space"/>
    <property type="evidence" value="ECO:0007669"/>
    <property type="project" value="TreeGrafter"/>
</dbReference>
<keyword evidence="2" id="KW-0812">Transmembrane</keyword>
<dbReference type="PANTHER" id="PTHR30032:SF4">
    <property type="entry name" value="AMIDASE ENHANCER"/>
    <property type="match status" value="1"/>
</dbReference>
<dbReference type="eggNOG" id="COG2385">
    <property type="taxonomic scope" value="Bacteria"/>
</dbReference>
<dbReference type="Proteomes" id="UP000007434">
    <property type="component" value="Chromosome"/>
</dbReference>
<keyword evidence="2" id="KW-1133">Transmembrane helix</keyword>
<organism evidence="4 5">
    <name type="scientific">Halanaerobium hydrogeniformans</name>
    <name type="common">Halanaerobium sp. (strain sapolanicus)</name>
    <dbReference type="NCBI Taxonomy" id="656519"/>
    <lineage>
        <taxon>Bacteria</taxon>
        <taxon>Bacillati</taxon>
        <taxon>Bacillota</taxon>
        <taxon>Clostridia</taxon>
        <taxon>Halanaerobiales</taxon>
        <taxon>Halanaerobiaceae</taxon>
        <taxon>Halanaerobium</taxon>
    </lineage>
</organism>
<feature type="domain" description="Sporulation stage II protein D amidase enhancer LytB N-terminal" evidence="3">
    <location>
        <begin position="411"/>
        <end position="501"/>
    </location>
</feature>
<feature type="coiled-coil region" evidence="1">
    <location>
        <begin position="157"/>
        <end position="197"/>
    </location>
</feature>
<dbReference type="PANTHER" id="PTHR30032">
    <property type="entry name" value="N-ACETYLMURAMOYL-L-ALANINE AMIDASE-RELATED"/>
    <property type="match status" value="1"/>
</dbReference>
<dbReference type="InterPro" id="IPR013486">
    <property type="entry name" value="SpoIID/LytB"/>
</dbReference>
<gene>
    <name evidence="4" type="ordered locus">Halsa_1523</name>
</gene>
<dbReference type="SUPFAM" id="SSF48452">
    <property type="entry name" value="TPR-like"/>
    <property type="match status" value="1"/>
</dbReference>
<dbReference type="InterPro" id="IPR011990">
    <property type="entry name" value="TPR-like_helical_dom_sf"/>
</dbReference>
<evidence type="ECO:0000313" key="4">
    <source>
        <dbReference type="EMBL" id="ADQ14948.1"/>
    </source>
</evidence>
<dbReference type="InterPro" id="IPR051922">
    <property type="entry name" value="Bact_Sporulation_Assoc"/>
</dbReference>
<reference evidence="4 5" key="2">
    <citation type="journal article" date="2011" name="J. Bacteriol.">
        <title>Complete Genome Sequence of the Haloalkaliphilic, Hydrogen Producing Halanaerobium hydrogenoformans.</title>
        <authorList>
            <person name="Brown S.D."/>
            <person name="Begemann M.B."/>
            <person name="Mormile M.R."/>
            <person name="Wall J.D."/>
            <person name="Han C.S."/>
            <person name="Goodwin L.A."/>
            <person name="Pitluck S."/>
            <person name="Land M.L."/>
            <person name="Hauser L.J."/>
            <person name="Elias D.A."/>
        </authorList>
    </citation>
    <scope>NUCLEOTIDE SEQUENCE [LARGE SCALE GENOMIC DNA]</scope>
    <source>
        <strain evidence="5">sapolanicus</strain>
    </source>
</reference>
<name>E4RLN4_HALHG</name>
<dbReference type="EMBL" id="CP002304">
    <property type="protein sequence ID" value="ADQ14948.1"/>
    <property type="molecule type" value="Genomic_DNA"/>
</dbReference>
<dbReference type="Pfam" id="PF08486">
    <property type="entry name" value="SpoIID"/>
    <property type="match status" value="1"/>
</dbReference>
<dbReference type="STRING" id="656519.Halsa_1523"/>
<evidence type="ECO:0000256" key="2">
    <source>
        <dbReference type="SAM" id="Phobius"/>
    </source>
</evidence>
<sequence>MKKIFRIIIISAFLTGILIPGFSYYINQQPGANITFSQEDKERRVSQYSAEAVDAYYDANYRSAINYYEEILSLDPFNLASRRSLAVIYNEKNDLVSENRELLKTAILSNQTTDIIELAISFYKLNNKQAAHYLLQNMIETEQIESQRVAYQRYYYLTKIQLELDKFSEAEENLNNLEELNINLAQVYLLRAELNQNLGNYYQAYIDLNNSYQADRTQSYLFREMALMLEKAGENVKAYQHWQRSLSFDWYRDEAEQRINYYQGRYPYLRPEEDEDERDKIDPFALEANWQEIEKLETDAEVERLRIGLSSENRTLLFQYSDPFSIVYQGKVLFSGSGRKNYLLEIDNGSLTISDGNQTVELGRLENEYQIYSEADNSSFFVYNVEYGQGYFWQDRANRQYRGNMIIKGSENNFTLINKVDLTAYLLSVVPSEIYSTWPEESLKAQAVAARSYTLSNLGRHSSDGYDLCSTVHCAAYNGVANETPRTSQAVLATRKESVFYGDQIIQAVFSSNSGGFTERSDEIWVADLPYLRGANQMKDEGFDFPLEPAMLKAWIKSNPPSYSRDYNSSSYRWQTKIPVSVIEDRTELGKIKNIEVLKRAKGGTITSLRIVGEEGSMDYNSSQIRRVLGGLRSSRFKFDSIMDSSGYLKELYIYGSGWGHNLGMDQSAAAGMAADGWDYLQIISHFYPGVEIKEYNGAN</sequence>
<evidence type="ECO:0000313" key="5">
    <source>
        <dbReference type="Proteomes" id="UP000007434"/>
    </source>
</evidence>
<proteinExistence type="predicted"/>
<dbReference type="GO" id="GO:0030435">
    <property type="term" value="P:sporulation resulting in formation of a cellular spore"/>
    <property type="evidence" value="ECO:0007669"/>
    <property type="project" value="InterPro"/>
</dbReference>
<keyword evidence="2" id="KW-0472">Membrane</keyword>